<dbReference type="AlphaFoldDB" id="A0A8X6R5M4"/>
<keyword evidence="2" id="KW-1185">Reference proteome</keyword>
<accession>A0A8X6R5M4</accession>
<name>A0A8X6R5M4_TRICX</name>
<dbReference type="EMBL" id="BMAU01021062">
    <property type="protein sequence ID" value="GFX88853.1"/>
    <property type="molecule type" value="Genomic_DNA"/>
</dbReference>
<gene>
    <name evidence="1" type="ORF">TNCV_2575601</name>
</gene>
<protein>
    <submittedName>
        <fullName evidence="1">Uncharacterized protein</fullName>
    </submittedName>
</protein>
<organism evidence="1 2">
    <name type="scientific">Trichonephila clavipes</name>
    <name type="common">Golden silk orbweaver</name>
    <name type="synonym">Nephila clavipes</name>
    <dbReference type="NCBI Taxonomy" id="2585209"/>
    <lineage>
        <taxon>Eukaryota</taxon>
        <taxon>Metazoa</taxon>
        <taxon>Ecdysozoa</taxon>
        <taxon>Arthropoda</taxon>
        <taxon>Chelicerata</taxon>
        <taxon>Arachnida</taxon>
        <taxon>Araneae</taxon>
        <taxon>Araneomorphae</taxon>
        <taxon>Entelegynae</taxon>
        <taxon>Araneoidea</taxon>
        <taxon>Nephilidae</taxon>
        <taxon>Trichonephila</taxon>
    </lineage>
</organism>
<evidence type="ECO:0000313" key="1">
    <source>
        <dbReference type="EMBL" id="GFX88853.1"/>
    </source>
</evidence>
<comment type="caution">
    <text evidence="1">The sequence shown here is derived from an EMBL/GenBank/DDBJ whole genome shotgun (WGS) entry which is preliminary data.</text>
</comment>
<evidence type="ECO:0000313" key="2">
    <source>
        <dbReference type="Proteomes" id="UP000887159"/>
    </source>
</evidence>
<reference evidence="1" key="1">
    <citation type="submission" date="2020-08" db="EMBL/GenBank/DDBJ databases">
        <title>Multicomponent nature underlies the extraordinary mechanical properties of spider dragline silk.</title>
        <authorList>
            <person name="Kono N."/>
            <person name="Nakamura H."/>
            <person name="Mori M."/>
            <person name="Yoshida Y."/>
            <person name="Ohtoshi R."/>
            <person name="Malay A.D."/>
            <person name="Moran D.A.P."/>
            <person name="Tomita M."/>
            <person name="Numata K."/>
            <person name="Arakawa K."/>
        </authorList>
    </citation>
    <scope>NUCLEOTIDE SEQUENCE</scope>
</reference>
<proteinExistence type="predicted"/>
<sequence length="123" mass="13811">MALSDSLPQIILGVQGGTQGGSNSLVVRASDSRREGRFDARWPQIPSEYRRSTCSLNQWVRKTCGLNPKCRGLENISLPSSPMAKLWRWRQVMLPSTELTHTVTCWVLKAKANDMRTSSPLPR</sequence>
<dbReference type="Proteomes" id="UP000887159">
    <property type="component" value="Unassembled WGS sequence"/>
</dbReference>